<gene>
    <name evidence="2" type="ORF">A3I86_00720</name>
</gene>
<dbReference type="EMBL" id="MHWM01000013">
    <property type="protein sequence ID" value="OHB09016.1"/>
    <property type="molecule type" value="Genomic_DNA"/>
</dbReference>
<accession>A0A1G2UHU9</accession>
<reference evidence="2 3" key="1">
    <citation type="journal article" date="2016" name="Nat. Commun.">
        <title>Thousands of microbial genomes shed light on interconnected biogeochemical processes in an aquifer system.</title>
        <authorList>
            <person name="Anantharaman K."/>
            <person name="Brown C.T."/>
            <person name="Hug L.A."/>
            <person name="Sharon I."/>
            <person name="Castelle C.J."/>
            <person name="Probst A.J."/>
            <person name="Thomas B.C."/>
            <person name="Singh A."/>
            <person name="Wilkins M.J."/>
            <person name="Karaoz U."/>
            <person name="Brodie E.L."/>
            <person name="Williams K.H."/>
            <person name="Hubbard S.S."/>
            <person name="Banfield J.F."/>
        </authorList>
    </citation>
    <scope>NUCLEOTIDE SEQUENCE [LARGE SCALE GENOMIC DNA]</scope>
</reference>
<organism evidence="2 3">
    <name type="scientific">Candidatus Zambryskibacteria bacterium RIFCSPLOWO2_02_FULL_39_14</name>
    <dbReference type="NCBI Taxonomy" id="1802769"/>
    <lineage>
        <taxon>Bacteria</taxon>
        <taxon>Candidatus Zambryskiibacteriota</taxon>
    </lineage>
</organism>
<keyword evidence="1" id="KW-1133">Transmembrane helix</keyword>
<keyword evidence="1" id="KW-0812">Transmembrane</keyword>
<evidence type="ECO:0000313" key="2">
    <source>
        <dbReference type="EMBL" id="OHB09016.1"/>
    </source>
</evidence>
<protein>
    <submittedName>
        <fullName evidence="2">Uncharacterized protein</fullName>
    </submittedName>
</protein>
<evidence type="ECO:0000256" key="1">
    <source>
        <dbReference type="SAM" id="Phobius"/>
    </source>
</evidence>
<proteinExistence type="predicted"/>
<evidence type="ECO:0000313" key="3">
    <source>
        <dbReference type="Proteomes" id="UP000177096"/>
    </source>
</evidence>
<keyword evidence="1" id="KW-0472">Membrane</keyword>
<sequence>MDILHTFFSKLIFRKKSFVKLDSNPEIDWKIIFISTAILVIITIISSVYMFIKIDKGEIFLVKKMGDDKTRTLDISILRETVSYYQNKAIEFERLKSKRVSTVDPSL</sequence>
<dbReference type="AlphaFoldDB" id="A0A1G2UHU9"/>
<dbReference type="Proteomes" id="UP000177096">
    <property type="component" value="Unassembled WGS sequence"/>
</dbReference>
<name>A0A1G2UHU9_9BACT</name>
<comment type="caution">
    <text evidence="2">The sequence shown here is derived from an EMBL/GenBank/DDBJ whole genome shotgun (WGS) entry which is preliminary data.</text>
</comment>
<feature type="transmembrane region" description="Helical" evidence="1">
    <location>
        <begin position="31"/>
        <end position="52"/>
    </location>
</feature>